<keyword evidence="2" id="KW-1185">Reference proteome</keyword>
<organism evidence="1">
    <name type="scientific">Candidatus Moduliflexus flocculans</name>
    <dbReference type="NCBI Taxonomy" id="1499966"/>
    <lineage>
        <taxon>Bacteria</taxon>
        <taxon>Candidatus Moduliflexota</taxon>
        <taxon>Candidatus Moduliflexia</taxon>
        <taxon>Candidatus Moduliflexales</taxon>
        <taxon>Candidatus Moduliflexaceae</taxon>
    </lineage>
</organism>
<name>A0A0S6VUC9_9BACT</name>
<gene>
    <name evidence="1" type="ORF">U14_02332</name>
</gene>
<dbReference type="AlphaFoldDB" id="A0A0S6VUC9"/>
<reference evidence="1" key="1">
    <citation type="journal article" date="2015" name="PeerJ">
        <title>First genomic representation of candidate bacterial phylum KSB3 points to enhanced environmental sensing as a trigger of wastewater bulking.</title>
        <authorList>
            <person name="Sekiguchi Y."/>
            <person name="Ohashi A."/>
            <person name="Parks D.H."/>
            <person name="Yamauchi T."/>
            <person name="Tyson G.W."/>
            <person name="Hugenholtz P."/>
        </authorList>
    </citation>
    <scope>NUCLEOTIDE SEQUENCE [LARGE SCALE GENOMIC DNA]</scope>
</reference>
<dbReference type="Proteomes" id="UP000030700">
    <property type="component" value="Unassembled WGS sequence"/>
</dbReference>
<proteinExistence type="predicted"/>
<evidence type="ECO:0000313" key="1">
    <source>
        <dbReference type="EMBL" id="GAK51090.1"/>
    </source>
</evidence>
<evidence type="ECO:0000313" key="2">
    <source>
        <dbReference type="Proteomes" id="UP000030700"/>
    </source>
</evidence>
<sequence length="193" mass="21600">MMLGRFSRAIAITLPGMFLSQPGSEILASYHCARITVSIESAIISRDGSDDFIPSVPIEMPSLTPIVWKIRPTNPASCTPRLTSFANSFRCMLHGLPSQPMLAIPTWAFCISSSVMPIPYSIACEPTCERFCVNCALYLFNMASYSFHHNVMPTAVEWIIYRRAKLLFRPRRNAVSTYKATMIFSNTISTMTL</sequence>
<accession>A0A0S6VUC9</accession>
<dbReference type="HOGENOM" id="CLU_1406312_0_0_0"/>
<protein>
    <submittedName>
        <fullName evidence="1">Uncharacterized protein</fullName>
    </submittedName>
</protein>
<dbReference type="EMBL" id="DF820456">
    <property type="protein sequence ID" value="GAK51090.1"/>
    <property type="molecule type" value="Genomic_DNA"/>
</dbReference>